<dbReference type="PRINTS" id="PR00508">
    <property type="entry name" value="S21N4MTFRASE"/>
</dbReference>
<dbReference type="InterPro" id="IPR029063">
    <property type="entry name" value="SAM-dependent_MTases_sf"/>
</dbReference>
<keyword evidence="2 6" id="KW-0489">Methyltransferase</keyword>
<dbReference type="InterPro" id="IPR001091">
    <property type="entry name" value="RM_Methyltransferase"/>
</dbReference>
<dbReference type="InterPro" id="IPR002052">
    <property type="entry name" value="DNA_methylase_N6_adenine_CS"/>
</dbReference>
<comment type="similarity">
    <text evidence="1 4">Belongs to the N(4)/N(6)-methyltransferase family.</text>
</comment>
<dbReference type="Pfam" id="PF01555">
    <property type="entry name" value="N6_N4_Mtase"/>
    <property type="match status" value="1"/>
</dbReference>
<dbReference type="EC" id="2.1.1.-" evidence="4"/>
<organism evidence="6">
    <name type="scientific">Candidatus Endomicrobium sp. MdDo-005</name>
    <dbReference type="NCBI Taxonomy" id="1837115"/>
    <lineage>
        <taxon>Bacteria</taxon>
        <taxon>Pseudomonadati</taxon>
        <taxon>Elusimicrobiota</taxon>
        <taxon>Endomicrobiia</taxon>
        <taxon>Endomicrobiales</taxon>
        <taxon>Endomicrobiaceae</taxon>
        <taxon>Endomicrobium</taxon>
    </lineage>
</organism>
<evidence type="ECO:0000256" key="4">
    <source>
        <dbReference type="RuleBase" id="RU362026"/>
    </source>
</evidence>
<proteinExistence type="inferred from homology"/>
<accession>A0A1C9ZUG4</accession>
<name>A0A1C9ZUG4_9BACT</name>
<sequence length="327" mass="38126">MNGLQNREKLKNKIILGDFINEVREIEDDSIDIIIADPPYNIGKDFGNNKDNLSMKDYLLWTKQWFNECLRVIRPTGTIYIYGFSEILARISCLIDIDKQRWLIWHYTNKNIPSLNFWQRSHESIISCWKGKKPVFNRDSVREPYKDTFLKSSAGKIRTGTLGRFSRYGKETLYNAHENGALPRDVIKVSTLAGGASLRERIIYCRTCGKIVDPKRRRQHKNHNILIHPAQKPYKVTDKLIRAAMPKNSDFTVLVPFADSGSECISVIKNGGKFIGFEINPDYCILAEKIIEYKQKFTELYSNEHIRNISDNTDLFSYKHYNRTFQR</sequence>
<dbReference type="GO" id="GO:0032259">
    <property type="term" value="P:methylation"/>
    <property type="evidence" value="ECO:0007669"/>
    <property type="project" value="UniProtKB-KW"/>
</dbReference>
<evidence type="ECO:0000256" key="3">
    <source>
        <dbReference type="ARBA" id="ARBA00022679"/>
    </source>
</evidence>
<reference evidence="6" key="1">
    <citation type="journal article" date="2016" name="Genome Biol. Evol.">
        <title>Comparison of intracellular "Ca. Endomicrobium trichonymphae" genomovars illuminates the requirement and decay of defense systems against foreign DNA.</title>
        <authorList>
            <person name="Izawa K."/>
            <person name="Kuwahara H."/>
            <person name="Kihara K."/>
            <person name="Yuki M."/>
            <person name="Lo N."/>
            <person name="Ito T."/>
            <person name="Ohkuma M."/>
            <person name="Hongoh Y."/>
        </authorList>
    </citation>
    <scope>NUCLEOTIDE SEQUENCE</scope>
    <source>
        <strain evidence="6">MdDo-005</strain>
    </source>
</reference>
<evidence type="ECO:0000259" key="5">
    <source>
        <dbReference type="Pfam" id="PF01555"/>
    </source>
</evidence>
<dbReference type="GO" id="GO:0003677">
    <property type="term" value="F:DNA binding"/>
    <property type="evidence" value="ECO:0007669"/>
    <property type="project" value="InterPro"/>
</dbReference>
<evidence type="ECO:0000313" key="6">
    <source>
        <dbReference type="EMBL" id="BAV59429.1"/>
    </source>
</evidence>
<dbReference type="GO" id="GO:0008170">
    <property type="term" value="F:N-methyltransferase activity"/>
    <property type="evidence" value="ECO:0007669"/>
    <property type="project" value="InterPro"/>
</dbReference>
<dbReference type="InterPro" id="IPR002941">
    <property type="entry name" value="DNA_methylase_N4/N6"/>
</dbReference>
<keyword evidence="3" id="KW-0808">Transferase</keyword>
<protein>
    <recommendedName>
        <fullName evidence="4">Methyltransferase</fullName>
        <ecNumber evidence="4">2.1.1.-</ecNumber>
    </recommendedName>
</protein>
<evidence type="ECO:0000256" key="1">
    <source>
        <dbReference type="ARBA" id="ARBA00006594"/>
    </source>
</evidence>
<dbReference type="Gene3D" id="3.40.50.150">
    <property type="entry name" value="Vaccinia Virus protein VP39"/>
    <property type="match status" value="1"/>
</dbReference>
<dbReference type="AlphaFoldDB" id="A0A1C9ZUG4"/>
<feature type="domain" description="DNA methylase N-4/N-6" evidence="5">
    <location>
        <begin position="31"/>
        <end position="288"/>
    </location>
</feature>
<dbReference type="SUPFAM" id="SSF53335">
    <property type="entry name" value="S-adenosyl-L-methionine-dependent methyltransferases"/>
    <property type="match status" value="1"/>
</dbReference>
<dbReference type="EMBL" id="LC153695">
    <property type="protein sequence ID" value="BAV59429.1"/>
    <property type="molecule type" value="Genomic_DNA"/>
</dbReference>
<evidence type="ECO:0000256" key="2">
    <source>
        <dbReference type="ARBA" id="ARBA00022603"/>
    </source>
</evidence>
<dbReference type="PROSITE" id="PS00092">
    <property type="entry name" value="N6_MTASE"/>
    <property type="match status" value="1"/>
</dbReference>